<dbReference type="Pfam" id="PF00512">
    <property type="entry name" value="HisKA"/>
    <property type="match status" value="1"/>
</dbReference>
<dbReference type="SUPFAM" id="SSF52172">
    <property type="entry name" value="CheY-like"/>
    <property type="match status" value="1"/>
</dbReference>
<dbReference type="SMART" id="SM00388">
    <property type="entry name" value="HisKA"/>
    <property type="match status" value="1"/>
</dbReference>
<keyword evidence="4" id="KW-0808">Transferase</keyword>
<keyword evidence="3 6" id="KW-0597">Phosphoprotein</keyword>
<dbReference type="AlphaFoldDB" id="A0A9P9DIN3"/>
<dbReference type="InterPro" id="IPR003594">
    <property type="entry name" value="HATPase_dom"/>
</dbReference>
<feature type="compositionally biased region" description="Basic and acidic residues" evidence="7">
    <location>
        <begin position="29"/>
        <end position="46"/>
    </location>
</feature>
<keyword evidence="11" id="KW-1185">Reference proteome</keyword>
<dbReference type="Pfam" id="PF02518">
    <property type="entry name" value="HATPase_c"/>
    <property type="match status" value="1"/>
</dbReference>
<proteinExistence type="predicted"/>
<dbReference type="InterPro" id="IPR001789">
    <property type="entry name" value="Sig_transdc_resp-reg_receiver"/>
</dbReference>
<gene>
    <name evidence="10" type="ORF">B0J11DRAFT_64667</name>
</gene>
<evidence type="ECO:0000256" key="4">
    <source>
        <dbReference type="ARBA" id="ARBA00022679"/>
    </source>
</evidence>
<dbReference type="SUPFAM" id="SSF55781">
    <property type="entry name" value="GAF domain-like"/>
    <property type="match status" value="1"/>
</dbReference>
<dbReference type="EC" id="2.7.13.3" evidence="2"/>
<dbReference type="GO" id="GO:0009927">
    <property type="term" value="F:histidine phosphotransfer kinase activity"/>
    <property type="evidence" value="ECO:0007669"/>
    <property type="project" value="TreeGrafter"/>
</dbReference>
<dbReference type="InterPro" id="IPR005467">
    <property type="entry name" value="His_kinase_dom"/>
</dbReference>
<evidence type="ECO:0000256" key="5">
    <source>
        <dbReference type="ARBA" id="ARBA00022777"/>
    </source>
</evidence>
<dbReference type="InterPro" id="IPR036890">
    <property type="entry name" value="HATPase_C_sf"/>
</dbReference>
<dbReference type="Gene3D" id="3.40.50.2300">
    <property type="match status" value="1"/>
</dbReference>
<dbReference type="Gene3D" id="3.30.565.10">
    <property type="entry name" value="Histidine kinase-like ATPase, C-terminal domain"/>
    <property type="match status" value="1"/>
</dbReference>
<feature type="domain" description="Histidine kinase" evidence="8">
    <location>
        <begin position="416"/>
        <end position="641"/>
    </location>
</feature>
<evidence type="ECO:0000256" key="7">
    <source>
        <dbReference type="SAM" id="MobiDB-lite"/>
    </source>
</evidence>
<dbReference type="EMBL" id="JAGMWT010000011">
    <property type="protein sequence ID" value="KAH7119624.1"/>
    <property type="molecule type" value="Genomic_DNA"/>
</dbReference>
<dbReference type="PRINTS" id="PR00344">
    <property type="entry name" value="BCTRLSENSOR"/>
</dbReference>
<evidence type="ECO:0000256" key="3">
    <source>
        <dbReference type="ARBA" id="ARBA00022553"/>
    </source>
</evidence>
<comment type="catalytic activity">
    <reaction evidence="1">
        <text>ATP + protein L-histidine = ADP + protein N-phospho-L-histidine.</text>
        <dbReference type="EC" id="2.7.13.3"/>
    </reaction>
</comment>
<dbReference type="SMART" id="SM00448">
    <property type="entry name" value="REC"/>
    <property type="match status" value="1"/>
</dbReference>
<dbReference type="CDD" id="cd17546">
    <property type="entry name" value="REC_hyHK_CKI1_RcsC-like"/>
    <property type="match status" value="1"/>
</dbReference>
<reference evidence="10" key="1">
    <citation type="journal article" date="2021" name="Nat. Commun.">
        <title>Genetic determinants of endophytism in the Arabidopsis root mycobiome.</title>
        <authorList>
            <person name="Mesny F."/>
            <person name="Miyauchi S."/>
            <person name="Thiergart T."/>
            <person name="Pickel B."/>
            <person name="Atanasova L."/>
            <person name="Karlsson M."/>
            <person name="Huettel B."/>
            <person name="Barry K.W."/>
            <person name="Haridas S."/>
            <person name="Chen C."/>
            <person name="Bauer D."/>
            <person name="Andreopoulos W."/>
            <person name="Pangilinan J."/>
            <person name="LaButti K."/>
            <person name="Riley R."/>
            <person name="Lipzen A."/>
            <person name="Clum A."/>
            <person name="Drula E."/>
            <person name="Henrissat B."/>
            <person name="Kohler A."/>
            <person name="Grigoriev I.V."/>
            <person name="Martin F.M."/>
            <person name="Hacquard S."/>
        </authorList>
    </citation>
    <scope>NUCLEOTIDE SEQUENCE</scope>
    <source>
        <strain evidence="10">MPI-CAGE-CH-0243</strain>
    </source>
</reference>
<dbReference type="PROSITE" id="PS50109">
    <property type="entry name" value="HIS_KIN"/>
    <property type="match status" value="1"/>
</dbReference>
<dbReference type="OrthoDB" id="21225at2759"/>
<dbReference type="GO" id="GO:0005886">
    <property type="term" value="C:plasma membrane"/>
    <property type="evidence" value="ECO:0007669"/>
    <property type="project" value="TreeGrafter"/>
</dbReference>
<evidence type="ECO:0000256" key="2">
    <source>
        <dbReference type="ARBA" id="ARBA00012438"/>
    </source>
</evidence>
<dbReference type="InterPro" id="IPR029016">
    <property type="entry name" value="GAF-like_dom_sf"/>
</dbReference>
<feature type="domain" description="Response regulatory" evidence="9">
    <location>
        <begin position="813"/>
        <end position="936"/>
    </location>
</feature>
<dbReference type="PANTHER" id="PTHR43047">
    <property type="entry name" value="TWO-COMPONENT HISTIDINE PROTEIN KINASE"/>
    <property type="match status" value="1"/>
</dbReference>
<evidence type="ECO:0000313" key="10">
    <source>
        <dbReference type="EMBL" id="KAH7119624.1"/>
    </source>
</evidence>
<evidence type="ECO:0000259" key="8">
    <source>
        <dbReference type="PROSITE" id="PS50109"/>
    </source>
</evidence>
<keyword evidence="5 10" id="KW-0418">Kinase</keyword>
<evidence type="ECO:0000256" key="1">
    <source>
        <dbReference type="ARBA" id="ARBA00000085"/>
    </source>
</evidence>
<organism evidence="10 11">
    <name type="scientific">Dendryphion nanum</name>
    <dbReference type="NCBI Taxonomy" id="256645"/>
    <lineage>
        <taxon>Eukaryota</taxon>
        <taxon>Fungi</taxon>
        <taxon>Dikarya</taxon>
        <taxon>Ascomycota</taxon>
        <taxon>Pezizomycotina</taxon>
        <taxon>Dothideomycetes</taxon>
        <taxon>Pleosporomycetidae</taxon>
        <taxon>Pleosporales</taxon>
        <taxon>Torulaceae</taxon>
        <taxon>Dendryphion</taxon>
    </lineage>
</organism>
<dbReference type="InterPro" id="IPR004358">
    <property type="entry name" value="Sig_transdc_His_kin-like_C"/>
</dbReference>
<dbReference type="InterPro" id="IPR011006">
    <property type="entry name" value="CheY-like_superfamily"/>
</dbReference>
<accession>A0A9P9DIN3</accession>
<dbReference type="Proteomes" id="UP000700596">
    <property type="component" value="Unassembled WGS sequence"/>
</dbReference>
<evidence type="ECO:0000313" key="11">
    <source>
        <dbReference type="Proteomes" id="UP000700596"/>
    </source>
</evidence>
<dbReference type="Pfam" id="PF00072">
    <property type="entry name" value="Response_reg"/>
    <property type="match status" value="1"/>
</dbReference>
<dbReference type="InterPro" id="IPR036097">
    <property type="entry name" value="HisK_dim/P_sf"/>
</dbReference>
<dbReference type="Gene3D" id="3.30.450.40">
    <property type="match status" value="1"/>
</dbReference>
<dbReference type="SMART" id="SM00387">
    <property type="entry name" value="HATPase_c"/>
    <property type="match status" value="1"/>
</dbReference>
<dbReference type="PROSITE" id="PS50110">
    <property type="entry name" value="RESPONSE_REGULATORY"/>
    <property type="match status" value="1"/>
</dbReference>
<name>A0A9P9DIN3_9PLEO</name>
<dbReference type="PANTHER" id="PTHR43047:SF72">
    <property type="entry name" value="OSMOSENSING HISTIDINE PROTEIN KINASE SLN1"/>
    <property type="match status" value="1"/>
</dbReference>
<dbReference type="CDD" id="cd00082">
    <property type="entry name" value="HisKA"/>
    <property type="match status" value="1"/>
</dbReference>
<dbReference type="GO" id="GO:0000155">
    <property type="term" value="F:phosphorelay sensor kinase activity"/>
    <property type="evidence" value="ECO:0007669"/>
    <property type="project" value="InterPro"/>
</dbReference>
<dbReference type="SUPFAM" id="SSF55874">
    <property type="entry name" value="ATPase domain of HSP90 chaperone/DNA topoisomerase II/histidine kinase"/>
    <property type="match status" value="1"/>
</dbReference>
<evidence type="ECO:0000256" key="6">
    <source>
        <dbReference type="PROSITE-ProRule" id="PRU00169"/>
    </source>
</evidence>
<sequence>MPLGILDSSSAYFPQAKAYPAFLSGETSLDERPREVGPILDPDHSQEPITAYDEIIHETLYPPPDPSNDNTSSRPIPPKPDDFSDLYLFPVLSKNERLRLTMLWYYTRDITKDPAFLAKLNGLVNMIQQFMGWEFAIMGLLDEAIYTRLATANLPIALLPRRESTCSHTINQPTGDVYMLMNMLEDWRFSESPHVRLGGLRSYAGVPLRLKSAAGEHVALGSLCIASNSVREPLTPDQQANLVRFADILTAEIVTRRQTIREQERASYQESVSKLQLRVGSVGCIRDSVLEVIQQAYPHTIAMYQSCSDGLIRLEHRSAIHLSDVRHELWEDVDYIENSIRNKNFSPLESVQTVRAIVARCGSSGEALVVLSQDMHLVFDDVDAWFVSACAAIVAESIQEEALQEALKAKTRFLRGITHQLRTPIHGVLVSAELLAEELATQQANAGLPIGPSCYLDSIKSSGRELMTTVNNILKLNNWTDSATTLKAKAYDLAELEDDVITDVLQVIEEEQLGEVAITFHNKLPVDQNTILVDASLLKECIESLVLNALQATTYGAVEVTISIVASALQFDIIDTGCGIKPEDHERIFESYEKGDVHTKGAGLGLTIAAKIATVMHGSVQLVSSAEGSGSHFRVQFHNPEYISITKMRPEKHGLELRYSPRTYCLFAKEHVVSSLPQRMCAFLDQHGFHQCKDPNGSLLILSHLTEEDDIPSSVKDLKTSHVIICVGVPVEKQGPIKASLDHHRVLFITGPLYQSRLEEILKIVESRYEEIAATAITTAHPTSENPGSTSLATTSFSRASSVSITTSRVIQTALLVDDNAINLRILRMYCEKRNLPYVMATDGNEAVQKYQLGADTGSISLTMLDLQMPNCDGAEACAQIRAWEAARGMQRTVIFIVTGQDNVIDRTRSFEAGADEFFVKPVSLKLLDRGINKYFPGHCPAPS</sequence>
<feature type="modified residue" description="4-aspartylphosphate" evidence="6">
    <location>
        <position position="866"/>
    </location>
</feature>
<dbReference type="SUPFAM" id="SSF47384">
    <property type="entry name" value="Homodimeric domain of signal transducing histidine kinase"/>
    <property type="match status" value="1"/>
</dbReference>
<feature type="region of interest" description="Disordered" evidence="7">
    <location>
        <begin position="27"/>
        <end position="47"/>
    </location>
</feature>
<dbReference type="InterPro" id="IPR003661">
    <property type="entry name" value="HisK_dim/P_dom"/>
</dbReference>
<dbReference type="Gene3D" id="1.10.287.130">
    <property type="match status" value="1"/>
</dbReference>
<evidence type="ECO:0000259" key="9">
    <source>
        <dbReference type="PROSITE" id="PS50110"/>
    </source>
</evidence>
<comment type="caution">
    <text evidence="10">The sequence shown here is derived from an EMBL/GenBank/DDBJ whole genome shotgun (WGS) entry which is preliminary data.</text>
</comment>
<protein>
    <recommendedName>
        <fullName evidence="2">histidine kinase</fullName>
        <ecNumber evidence="2">2.7.13.3</ecNumber>
    </recommendedName>
</protein>